<feature type="transmembrane region" description="Helical" evidence="1">
    <location>
        <begin position="20"/>
        <end position="42"/>
    </location>
</feature>
<dbReference type="InterPro" id="IPR053807">
    <property type="entry name" value="LppM"/>
</dbReference>
<keyword evidence="1" id="KW-1133">Transmembrane helix</keyword>
<organism evidence="3 4">
    <name type="scientific">Actinophytocola glycyrrhizae</name>
    <dbReference type="NCBI Taxonomy" id="2044873"/>
    <lineage>
        <taxon>Bacteria</taxon>
        <taxon>Bacillati</taxon>
        <taxon>Actinomycetota</taxon>
        <taxon>Actinomycetes</taxon>
        <taxon>Pseudonocardiales</taxon>
        <taxon>Pseudonocardiaceae</taxon>
    </lineage>
</organism>
<keyword evidence="1" id="KW-0472">Membrane</keyword>
<sequence>MDGYWQDGPVRRVSRVTGLLALFGMLMLSLTGCLRVHAALAVSPDDLLSGELIVASLPVSEQDNGPPLTIPPELNDRVRAEKYTQDGYVGQKVTFSELRFTDVATLVESISEVNKYRLSFRRAGGLVTLAGSVDLTQVPKDRADIQIKIAFPGTVTRTDGDEDDGTVSWSPKPGSVTEFNAIARYSDEGGESLTKWVMIVGGGALLAAVIAALLALIAHRRSVNADRAQAAAGS</sequence>
<dbReference type="Proteomes" id="UP001595859">
    <property type="component" value="Unassembled WGS sequence"/>
</dbReference>
<dbReference type="EMBL" id="JBHSIS010000022">
    <property type="protein sequence ID" value="MFC4858471.1"/>
    <property type="molecule type" value="Genomic_DNA"/>
</dbReference>
<keyword evidence="4" id="KW-1185">Reference proteome</keyword>
<evidence type="ECO:0000256" key="1">
    <source>
        <dbReference type="SAM" id="Phobius"/>
    </source>
</evidence>
<evidence type="ECO:0000259" key="2">
    <source>
        <dbReference type="Pfam" id="PF21946"/>
    </source>
</evidence>
<gene>
    <name evidence="3" type="ORF">ACFPCV_33665</name>
</gene>
<comment type="caution">
    <text evidence="3">The sequence shown here is derived from an EMBL/GenBank/DDBJ whole genome shotgun (WGS) entry which is preliminary data.</text>
</comment>
<evidence type="ECO:0000313" key="4">
    <source>
        <dbReference type="Proteomes" id="UP001595859"/>
    </source>
</evidence>
<feature type="domain" description="LppM" evidence="2">
    <location>
        <begin position="35"/>
        <end position="185"/>
    </location>
</feature>
<evidence type="ECO:0000313" key="3">
    <source>
        <dbReference type="EMBL" id="MFC4858471.1"/>
    </source>
</evidence>
<dbReference type="Pfam" id="PF21946">
    <property type="entry name" value="LppM"/>
    <property type="match status" value="1"/>
</dbReference>
<reference evidence="4" key="1">
    <citation type="journal article" date="2019" name="Int. J. Syst. Evol. Microbiol.">
        <title>The Global Catalogue of Microorganisms (GCM) 10K type strain sequencing project: providing services to taxonomists for standard genome sequencing and annotation.</title>
        <authorList>
            <consortium name="The Broad Institute Genomics Platform"/>
            <consortium name="The Broad Institute Genome Sequencing Center for Infectious Disease"/>
            <person name="Wu L."/>
            <person name="Ma J."/>
        </authorList>
    </citation>
    <scope>NUCLEOTIDE SEQUENCE [LARGE SCALE GENOMIC DNA]</scope>
    <source>
        <strain evidence="4">ZS-22-S1</strain>
    </source>
</reference>
<name>A0ABV9SCQ1_9PSEU</name>
<accession>A0ABV9SCQ1</accession>
<keyword evidence="1" id="KW-0812">Transmembrane</keyword>
<protein>
    <submittedName>
        <fullName evidence="3">LppM family (Lipo)protein</fullName>
    </submittedName>
</protein>
<feature type="transmembrane region" description="Helical" evidence="1">
    <location>
        <begin position="196"/>
        <end position="217"/>
    </location>
</feature>
<proteinExistence type="predicted"/>